<dbReference type="AlphaFoldDB" id="A0A2P2PSW5"/>
<sequence>MILSKINQNAISTTPFWHWVCVSTLQTHLLAVKYPSLAKNSSCMWSFTIFMFRHEQDTFNPLSYGMNAIIRIQRMPNL</sequence>
<protein>
    <submittedName>
        <fullName evidence="1">Uncharacterized protein</fullName>
    </submittedName>
</protein>
<evidence type="ECO:0000313" key="1">
    <source>
        <dbReference type="EMBL" id="MBX57795.1"/>
    </source>
</evidence>
<reference evidence="1" key="1">
    <citation type="submission" date="2018-02" db="EMBL/GenBank/DDBJ databases">
        <title>Rhizophora mucronata_Transcriptome.</title>
        <authorList>
            <person name="Meera S.P."/>
            <person name="Sreeshan A."/>
            <person name="Augustine A."/>
        </authorList>
    </citation>
    <scope>NUCLEOTIDE SEQUENCE</scope>
    <source>
        <tissue evidence="1">Leaf</tissue>
    </source>
</reference>
<proteinExistence type="predicted"/>
<name>A0A2P2PSW5_RHIMU</name>
<organism evidence="1">
    <name type="scientific">Rhizophora mucronata</name>
    <name type="common">Asiatic mangrove</name>
    <dbReference type="NCBI Taxonomy" id="61149"/>
    <lineage>
        <taxon>Eukaryota</taxon>
        <taxon>Viridiplantae</taxon>
        <taxon>Streptophyta</taxon>
        <taxon>Embryophyta</taxon>
        <taxon>Tracheophyta</taxon>
        <taxon>Spermatophyta</taxon>
        <taxon>Magnoliopsida</taxon>
        <taxon>eudicotyledons</taxon>
        <taxon>Gunneridae</taxon>
        <taxon>Pentapetalae</taxon>
        <taxon>rosids</taxon>
        <taxon>fabids</taxon>
        <taxon>Malpighiales</taxon>
        <taxon>Rhizophoraceae</taxon>
        <taxon>Rhizophora</taxon>
    </lineage>
</organism>
<accession>A0A2P2PSW5</accession>
<dbReference type="EMBL" id="GGEC01077311">
    <property type="protein sequence ID" value="MBX57795.1"/>
    <property type="molecule type" value="Transcribed_RNA"/>
</dbReference>